<dbReference type="Proteomes" id="UP000887576">
    <property type="component" value="Unplaced"/>
</dbReference>
<name>A0AC34RF20_9BILA</name>
<reference evidence="2" key="1">
    <citation type="submission" date="2022-11" db="UniProtKB">
        <authorList>
            <consortium name="WormBaseParasite"/>
        </authorList>
    </citation>
    <scope>IDENTIFICATION</scope>
</reference>
<protein>
    <submittedName>
        <fullName evidence="2">Uncharacterized protein</fullName>
    </submittedName>
</protein>
<sequence length="179" mass="21480">MILYKQIETSAFGHPFKTSTFHQLNQNQADNEEDVINKAKIKLENNAAKVIQKAYRKHLFELHCERRKESWEHVGIPDRLRFINKVSNNVSQINFATNFNFNSWKNQFYEFEKNRQKRAKIFEKQAQSLKILKDEQDFVRGVSKLEDLPEQKPYIHQKAMKDLQWMLERKEKEAILLLL</sequence>
<evidence type="ECO:0000313" key="2">
    <source>
        <dbReference type="WBParaSite" id="JU765_v2.g6181.t1"/>
    </source>
</evidence>
<accession>A0AC34RF20</accession>
<dbReference type="WBParaSite" id="JU765_v2.g6181.t1">
    <property type="protein sequence ID" value="JU765_v2.g6181.t1"/>
    <property type="gene ID" value="JU765_v2.g6181"/>
</dbReference>
<proteinExistence type="predicted"/>
<evidence type="ECO:0000313" key="1">
    <source>
        <dbReference type="Proteomes" id="UP000887576"/>
    </source>
</evidence>
<organism evidence="1 2">
    <name type="scientific">Panagrolaimus sp. JU765</name>
    <dbReference type="NCBI Taxonomy" id="591449"/>
    <lineage>
        <taxon>Eukaryota</taxon>
        <taxon>Metazoa</taxon>
        <taxon>Ecdysozoa</taxon>
        <taxon>Nematoda</taxon>
        <taxon>Chromadorea</taxon>
        <taxon>Rhabditida</taxon>
        <taxon>Tylenchina</taxon>
        <taxon>Panagrolaimomorpha</taxon>
        <taxon>Panagrolaimoidea</taxon>
        <taxon>Panagrolaimidae</taxon>
        <taxon>Panagrolaimus</taxon>
    </lineage>
</organism>